<feature type="transmembrane region" description="Helical" evidence="2">
    <location>
        <begin position="52"/>
        <end position="74"/>
    </location>
</feature>
<dbReference type="EMBL" id="CP046956">
    <property type="protein sequence ID" value="QTM99692.1"/>
    <property type="molecule type" value="Genomic_DNA"/>
</dbReference>
<gene>
    <name evidence="3" type="ORF">ERJ70_10490</name>
</gene>
<keyword evidence="4" id="KW-1185">Reference proteome</keyword>
<reference evidence="3 4" key="1">
    <citation type="submission" date="2019-12" db="EMBL/GenBank/DDBJ databases">
        <title>The whole genome sequencing of a strain isolated from a Mars analog, Dalangtan Playa.</title>
        <authorList>
            <person name="Huang T."/>
        </authorList>
    </citation>
    <scope>NUCLEOTIDE SEQUENCE [LARGE SCALE GENOMIC DNA]</scope>
    <source>
        <strain evidence="3 4">DP4-553-S</strain>
    </source>
</reference>
<evidence type="ECO:0000256" key="2">
    <source>
        <dbReference type="SAM" id="Phobius"/>
    </source>
</evidence>
<keyword evidence="2" id="KW-0812">Transmembrane</keyword>
<evidence type="ECO:0000256" key="1">
    <source>
        <dbReference type="SAM" id="MobiDB-lite"/>
    </source>
</evidence>
<evidence type="ECO:0008006" key="5">
    <source>
        <dbReference type="Google" id="ProtNLM"/>
    </source>
</evidence>
<feature type="region of interest" description="Disordered" evidence="1">
    <location>
        <begin position="84"/>
        <end position="134"/>
    </location>
</feature>
<keyword evidence="2" id="KW-0472">Membrane</keyword>
<accession>A0ABX7VRX8</accession>
<dbReference type="RefSeq" id="WP_209364862.1">
    <property type="nucleotide sequence ID" value="NZ_CP046956.1"/>
</dbReference>
<name>A0ABX7VRX8_9BACI</name>
<evidence type="ECO:0000313" key="4">
    <source>
        <dbReference type="Proteomes" id="UP000665043"/>
    </source>
</evidence>
<organism evidence="3 4">
    <name type="scientific">Sediminibacillus dalangtanensis</name>
    <dbReference type="NCBI Taxonomy" id="2729421"/>
    <lineage>
        <taxon>Bacteria</taxon>
        <taxon>Bacillati</taxon>
        <taxon>Bacillota</taxon>
        <taxon>Bacilli</taxon>
        <taxon>Bacillales</taxon>
        <taxon>Bacillaceae</taxon>
        <taxon>Sediminibacillus</taxon>
    </lineage>
</organism>
<keyword evidence="2" id="KW-1133">Transmembrane helix</keyword>
<dbReference type="Proteomes" id="UP000665043">
    <property type="component" value="Chromosome"/>
</dbReference>
<protein>
    <recommendedName>
        <fullName evidence="5">Sporulation and spore germination</fullName>
    </recommendedName>
</protein>
<evidence type="ECO:0000313" key="3">
    <source>
        <dbReference type="EMBL" id="QTM99692.1"/>
    </source>
</evidence>
<proteinExistence type="predicted"/>
<sequence>MKKGWNNQRVEENLRKLPVIQDKRPENELYQKVVEGLQEETDRKNKRSWKSWLIPSLATLAVLVLIAVIGQSAMRIDHFTSQEDAADTYSNEAVDTEEAKVMEEGSQSDSGLPAERSESADEGAIVNEAEEPVSKAVYTNTDRTTTLDVSIPIEGNGYLVPLTYQTENTSESIQSTLNQLDERLDPEAISLPPNLLQGVTFEIDKSNGIAIVHFPAEFNFEDEAFTENVGTVLSRLFLPLEINQVKLQINGKPGIPIATKGEVIDSLPLKQPGSYVYKIYQKQEDTTPFLAAVPVAIDHDIEAAFYEMRKEEPDNNLKATIPADVTFRVQKSEKQVSVDLSGPVTNDQKTLDMMEAMMMTAKSFGYKTIEFNIAENRIGPYDNLEEPLEVPDGINGQ</sequence>